<accession>A0A1B7NLU1</accession>
<comment type="caution">
    <text evidence="1">The sequence shown here is derived from an EMBL/GenBank/DDBJ whole genome shotgun (WGS) entry which is preliminary data.</text>
</comment>
<name>A0A1B7NLU1_9EURO</name>
<evidence type="ECO:0000313" key="2">
    <source>
        <dbReference type="Proteomes" id="UP000091918"/>
    </source>
</evidence>
<evidence type="ECO:0000313" key="1">
    <source>
        <dbReference type="EMBL" id="OAX77597.1"/>
    </source>
</evidence>
<dbReference type="Proteomes" id="UP000091918">
    <property type="component" value="Unassembled WGS sequence"/>
</dbReference>
<dbReference type="EMBL" id="LGUA01002299">
    <property type="protein sequence ID" value="OAX77597.1"/>
    <property type="molecule type" value="Genomic_DNA"/>
</dbReference>
<organism evidence="1 2">
    <name type="scientific">Emergomyces africanus</name>
    <dbReference type="NCBI Taxonomy" id="1955775"/>
    <lineage>
        <taxon>Eukaryota</taxon>
        <taxon>Fungi</taxon>
        <taxon>Dikarya</taxon>
        <taxon>Ascomycota</taxon>
        <taxon>Pezizomycotina</taxon>
        <taxon>Eurotiomycetes</taxon>
        <taxon>Eurotiomycetidae</taxon>
        <taxon>Onygenales</taxon>
        <taxon>Ajellomycetaceae</taxon>
        <taxon>Emergomyces</taxon>
    </lineage>
</organism>
<dbReference type="OrthoDB" id="3827601at2759"/>
<gene>
    <name evidence="1" type="ORF">ACJ72_08102</name>
</gene>
<protein>
    <submittedName>
        <fullName evidence="1">Uncharacterized protein</fullName>
    </submittedName>
</protein>
<proteinExistence type="predicted"/>
<keyword evidence="2" id="KW-1185">Reference proteome</keyword>
<reference evidence="1 2" key="1">
    <citation type="submission" date="2015-07" db="EMBL/GenBank/DDBJ databases">
        <title>Emmonsia species relationships and genome sequence.</title>
        <authorList>
            <person name="Cuomo C.A."/>
            <person name="Schwartz I.S."/>
            <person name="Kenyon C."/>
            <person name="de Hoog G.S."/>
            <person name="Govender N.P."/>
            <person name="Botha A."/>
            <person name="Moreno L."/>
            <person name="de Vries M."/>
            <person name="Munoz J.F."/>
            <person name="Stielow J.B."/>
        </authorList>
    </citation>
    <scope>NUCLEOTIDE SEQUENCE [LARGE SCALE GENOMIC DNA]</scope>
    <source>
        <strain evidence="1 2">CBS 136260</strain>
    </source>
</reference>
<dbReference type="AlphaFoldDB" id="A0A1B7NLU1"/>
<sequence length="68" mass="7446">MANQILQKHAFKSVMLHPGKPVTLSVATQTTNWTRPTISAQTIFPSLEKAVAKSPELVPSWADDVCAR</sequence>